<dbReference type="Gene3D" id="3.40.50.150">
    <property type="entry name" value="Vaccinia Virus protein VP39"/>
    <property type="match status" value="1"/>
</dbReference>
<organism evidence="2">
    <name type="scientific">Thermococcus litoralis</name>
    <dbReference type="NCBI Taxonomy" id="2265"/>
    <lineage>
        <taxon>Archaea</taxon>
        <taxon>Methanobacteriati</taxon>
        <taxon>Methanobacteriota</taxon>
        <taxon>Thermococci</taxon>
        <taxon>Thermococcales</taxon>
        <taxon>Thermococcaceae</taxon>
        <taxon>Thermococcus</taxon>
    </lineage>
</organism>
<dbReference type="CDD" id="cd02440">
    <property type="entry name" value="AdoMet_MTases"/>
    <property type="match status" value="1"/>
</dbReference>
<dbReference type="InterPro" id="IPR041698">
    <property type="entry name" value="Methyltransf_25"/>
</dbReference>
<reference evidence="2" key="1">
    <citation type="journal article" date="2020" name="mSystems">
        <title>Genome- and Community-Level Interaction Insights into Carbon Utilization and Element Cycling Functions of Hydrothermarchaeota in Hydrothermal Sediment.</title>
        <authorList>
            <person name="Zhou Z."/>
            <person name="Liu Y."/>
            <person name="Xu W."/>
            <person name="Pan J."/>
            <person name="Luo Z.H."/>
            <person name="Li M."/>
        </authorList>
    </citation>
    <scope>NUCLEOTIDE SEQUENCE [LARGE SCALE GENOMIC DNA]</scope>
    <source>
        <strain evidence="2">HyVt-151</strain>
    </source>
</reference>
<sequence>MSLEELYRYLRWRMDPDDESAVIRFWRIVKAFEVLKEKNLLPTNARVLDICAGTGIAGIAMAKATNAKALTVLDARREDLKKVEKWVEISDLDLKPEAIVGDAREVSKLVGEHDIALLWGLTMPHFDAFDAVKLFTNVALTLSENGVFLLEETDRVYGILYQVGYKDMLVETKTEEYALISVHEGYDPIRGVFKRTYYKLPGFEKVTEQEHRLWDLASQLALGNTFFREHRLISKMEHGVTGVSNIIYLKSPRKKIAKELEEG</sequence>
<comment type="caution">
    <text evidence="2">The sequence shown here is derived from an EMBL/GenBank/DDBJ whole genome shotgun (WGS) entry which is preliminary data.</text>
</comment>
<evidence type="ECO:0000313" key="2">
    <source>
        <dbReference type="EMBL" id="HDD31142.1"/>
    </source>
</evidence>
<dbReference type="EMBL" id="DQYG01000033">
    <property type="protein sequence ID" value="HDD31142.1"/>
    <property type="molecule type" value="Genomic_DNA"/>
</dbReference>
<name>A0A7C0Y1K5_THELI</name>
<evidence type="ECO:0000259" key="1">
    <source>
        <dbReference type="Pfam" id="PF13649"/>
    </source>
</evidence>
<protein>
    <submittedName>
        <fullName evidence="2">Class I SAM-dependent methyltransferase</fullName>
    </submittedName>
</protein>
<dbReference type="GO" id="GO:0008168">
    <property type="term" value="F:methyltransferase activity"/>
    <property type="evidence" value="ECO:0007669"/>
    <property type="project" value="UniProtKB-KW"/>
</dbReference>
<accession>A0A7C0Y1K5</accession>
<dbReference type="Pfam" id="PF13649">
    <property type="entry name" value="Methyltransf_25"/>
    <property type="match status" value="1"/>
</dbReference>
<keyword evidence="2" id="KW-0808">Transferase</keyword>
<feature type="domain" description="Methyltransferase" evidence="1">
    <location>
        <begin position="47"/>
        <end position="146"/>
    </location>
</feature>
<dbReference type="Proteomes" id="UP000886210">
    <property type="component" value="Unassembled WGS sequence"/>
</dbReference>
<dbReference type="AlphaFoldDB" id="A0A7C0Y1K5"/>
<proteinExistence type="predicted"/>
<keyword evidence="2" id="KW-0489">Methyltransferase</keyword>
<dbReference type="GO" id="GO:0032259">
    <property type="term" value="P:methylation"/>
    <property type="evidence" value="ECO:0007669"/>
    <property type="project" value="UniProtKB-KW"/>
</dbReference>
<dbReference type="InterPro" id="IPR029063">
    <property type="entry name" value="SAM-dependent_MTases_sf"/>
</dbReference>
<gene>
    <name evidence="2" type="ORF">ENF72_00755</name>
</gene>
<dbReference type="SUPFAM" id="SSF53335">
    <property type="entry name" value="S-adenosyl-L-methionine-dependent methyltransferases"/>
    <property type="match status" value="1"/>
</dbReference>